<keyword evidence="2" id="KW-1185">Reference proteome</keyword>
<dbReference type="EMBL" id="CP053015">
    <property type="protein sequence ID" value="QJQ32147.1"/>
    <property type="molecule type" value="Genomic_DNA"/>
</dbReference>
<evidence type="ECO:0008006" key="3">
    <source>
        <dbReference type="Google" id="ProtNLM"/>
    </source>
</evidence>
<sequence>MAQQGPPPPPTDFQALMDAWDSPEEDAQIAAQAADAVLAAEARFAELARTIGQWRAFHATAHVDARMFVPQEVHAVSWLADRPDPPVAVSWQPQAVYTSCNGRAAVTTGGWHHPADGVGYFTTVWQQSHSDGWRWVVDHGDRLQTARPTPAEVTRRAASCANFLARSTAARHLYSSMTRRTWFSDDSSLVVEWQVGAMGERELWVRMWNGTDYVEVIHDVVGASDR</sequence>
<gene>
    <name evidence="1" type="ORF">GV829_06505</name>
</gene>
<reference evidence="1 2" key="1">
    <citation type="submission" date="2020-01" db="EMBL/GenBank/DDBJ databases">
        <title>Sphingomonas sp. strain CSW-10.</title>
        <authorList>
            <person name="Chen W.-M."/>
        </authorList>
    </citation>
    <scope>NUCLEOTIDE SEQUENCE [LARGE SCALE GENOMIC DNA]</scope>
    <source>
        <strain evidence="1 2">CSW-10</strain>
    </source>
</reference>
<evidence type="ECO:0000313" key="2">
    <source>
        <dbReference type="Proteomes" id="UP000503018"/>
    </source>
</evidence>
<name>A0A6M4ASS5_9SPHN</name>
<dbReference type="Proteomes" id="UP000503018">
    <property type="component" value="Chromosome"/>
</dbReference>
<accession>A0A6M4ASS5</accession>
<proteinExistence type="predicted"/>
<organism evidence="1 2">
    <name type="scientific">Sphingomonas lacunae</name>
    <dbReference type="NCBI Taxonomy" id="2698828"/>
    <lineage>
        <taxon>Bacteria</taxon>
        <taxon>Pseudomonadati</taxon>
        <taxon>Pseudomonadota</taxon>
        <taxon>Alphaproteobacteria</taxon>
        <taxon>Sphingomonadales</taxon>
        <taxon>Sphingomonadaceae</taxon>
        <taxon>Sphingomonas</taxon>
    </lineage>
</organism>
<dbReference type="KEGG" id="slan:GV829_06505"/>
<dbReference type="RefSeq" id="WP_169945062.1">
    <property type="nucleotide sequence ID" value="NZ_CP053015.1"/>
</dbReference>
<dbReference type="AlphaFoldDB" id="A0A6M4ASS5"/>
<protein>
    <recommendedName>
        <fullName evidence="3">DUF4440 domain-containing protein</fullName>
    </recommendedName>
</protein>
<evidence type="ECO:0000313" key="1">
    <source>
        <dbReference type="EMBL" id="QJQ32147.1"/>
    </source>
</evidence>